<dbReference type="PROSITE" id="PS51184">
    <property type="entry name" value="JMJC"/>
    <property type="match status" value="1"/>
</dbReference>
<dbReference type="SMART" id="SM00558">
    <property type="entry name" value="JmjC"/>
    <property type="match status" value="1"/>
</dbReference>
<evidence type="ECO:0000256" key="6">
    <source>
        <dbReference type="SAM" id="MobiDB-lite"/>
    </source>
</evidence>
<dbReference type="Pfam" id="PF08879">
    <property type="entry name" value="WRC"/>
    <property type="match status" value="1"/>
</dbReference>
<dbReference type="PANTHER" id="PTHR12549">
    <property type="entry name" value="JMJC DOMAIN-CONTAINING HISTONE DEMETHYLATION PROTEIN"/>
    <property type="match status" value="1"/>
</dbReference>
<evidence type="ECO:0000259" key="8">
    <source>
        <dbReference type="PROSITE" id="PS51667"/>
    </source>
</evidence>
<name>A0ABR2B5H0_9ROSI</name>
<evidence type="ECO:0000256" key="1">
    <source>
        <dbReference type="ARBA" id="ARBA00004123"/>
    </source>
</evidence>
<evidence type="ECO:0000256" key="4">
    <source>
        <dbReference type="ARBA" id="ARBA00023242"/>
    </source>
</evidence>
<dbReference type="PANTHER" id="PTHR12549:SF42">
    <property type="entry name" value="LYSINE-SPECIFIC DEMETHYLASE JMJ28"/>
    <property type="match status" value="1"/>
</dbReference>
<proteinExistence type="inferred from homology"/>
<evidence type="ECO:0000259" key="7">
    <source>
        <dbReference type="PROSITE" id="PS51184"/>
    </source>
</evidence>
<dbReference type="Pfam" id="PF02373">
    <property type="entry name" value="JmjC"/>
    <property type="match status" value="1"/>
</dbReference>
<keyword evidence="10" id="KW-1185">Reference proteome</keyword>
<evidence type="ECO:0000313" key="10">
    <source>
        <dbReference type="Proteomes" id="UP001472677"/>
    </source>
</evidence>
<keyword evidence="3" id="KW-0479">Metal-binding</keyword>
<feature type="domain" description="WRC" evidence="8">
    <location>
        <begin position="7"/>
        <end position="51"/>
    </location>
</feature>
<organism evidence="9 10">
    <name type="scientific">Hibiscus sabdariffa</name>
    <name type="common">roselle</name>
    <dbReference type="NCBI Taxonomy" id="183260"/>
    <lineage>
        <taxon>Eukaryota</taxon>
        <taxon>Viridiplantae</taxon>
        <taxon>Streptophyta</taxon>
        <taxon>Embryophyta</taxon>
        <taxon>Tracheophyta</taxon>
        <taxon>Spermatophyta</taxon>
        <taxon>Magnoliopsida</taxon>
        <taxon>eudicotyledons</taxon>
        <taxon>Gunneridae</taxon>
        <taxon>Pentapetalae</taxon>
        <taxon>rosids</taxon>
        <taxon>malvids</taxon>
        <taxon>Malvales</taxon>
        <taxon>Malvaceae</taxon>
        <taxon>Malvoideae</taxon>
        <taxon>Hibiscus</taxon>
    </lineage>
</organism>
<comment type="subcellular location">
    <subcellularLocation>
        <location evidence="1">Nucleus</location>
    </subcellularLocation>
</comment>
<comment type="similarity">
    <text evidence="2">Belongs to the JARID1 histone demethylase family.</text>
</comment>
<dbReference type="SUPFAM" id="SSF51197">
    <property type="entry name" value="Clavaminate synthase-like"/>
    <property type="match status" value="1"/>
</dbReference>
<dbReference type="Proteomes" id="UP001472677">
    <property type="component" value="Unassembled WGS sequence"/>
</dbReference>
<dbReference type="EMBL" id="JBBPBM010000179">
    <property type="protein sequence ID" value="KAK8501876.1"/>
    <property type="molecule type" value="Genomic_DNA"/>
</dbReference>
<dbReference type="PROSITE" id="PS51667">
    <property type="entry name" value="WRC"/>
    <property type="match status" value="1"/>
</dbReference>
<feature type="domain" description="JmjC" evidence="7">
    <location>
        <begin position="569"/>
        <end position="873"/>
    </location>
</feature>
<dbReference type="InterPro" id="IPR014977">
    <property type="entry name" value="WRC_dom"/>
</dbReference>
<evidence type="ECO:0008006" key="11">
    <source>
        <dbReference type="Google" id="ProtNLM"/>
    </source>
</evidence>
<reference evidence="9 10" key="1">
    <citation type="journal article" date="2024" name="G3 (Bethesda)">
        <title>Genome assembly of Hibiscus sabdariffa L. provides insights into metabolisms of medicinal natural products.</title>
        <authorList>
            <person name="Kim T."/>
        </authorList>
    </citation>
    <scope>NUCLEOTIDE SEQUENCE [LARGE SCALE GENOMIC DNA]</scope>
    <source>
        <strain evidence="9">TK-2024</strain>
        <tissue evidence="9">Old leaves</tissue>
    </source>
</reference>
<evidence type="ECO:0000313" key="9">
    <source>
        <dbReference type="EMBL" id="KAK8501876.1"/>
    </source>
</evidence>
<keyword evidence="4" id="KW-0539">Nucleus</keyword>
<gene>
    <name evidence="9" type="ORF">V6N12_019618</name>
</gene>
<feature type="region of interest" description="Disordered" evidence="6">
    <location>
        <begin position="687"/>
        <end position="731"/>
    </location>
</feature>
<evidence type="ECO:0000256" key="2">
    <source>
        <dbReference type="ARBA" id="ARBA00006801"/>
    </source>
</evidence>
<evidence type="ECO:0000256" key="5">
    <source>
        <dbReference type="PROSITE-ProRule" id="PRU01002"/>
    </source>
</evidence>
<dbReference type="InterPro" id="IPR003347">
    <property type="entry name" value="JmjC_dom"/>
</dbReference>
<comment type="caution">
    <text evidence="5">Lacks conserved residue(s) required for the propagation of feature annotation.</text>
</comment>
<accession>A0ABR2B5H0</accession>
<evidence type="ECO:0000256" key="3">
    <source>
        <dbReference type="ARBA" id="ARBA00022723"/>
    </source>
</evidence>
<comment type="caution">
    <text evidence="9">The sequence shown here is derived from an EMBL/GenBank/DDBJ whole genome shotgun (WGS) entry which is preliminary data.</text>
</comment>
<sequence length="917" mass="104804">MEEEGAIPDHLRCNRTDGRQWRCKRRVTEGKKLCELHHIQGLHRQKKQKVPESMKMQRKKKKKKAFEKNKLEIRAKLLKLARPMKRKGMIGGEPEASEALDEAVRKMKLKRGDLPLELIRMVLKREADKNKKKREESECSDFDDDEEEERGDLMRELPNGLMAISSSSPHFDNVEDGLGLRTLSHYLLVHCRYFSKRDEVHIACPVCRGTCRCKACSVNQCRETECKTRVLRLTWRQKYKAKNSDIQVQPAEFGDNEEYCCRKCKTFILDFHRSCPKCSYSLCLSCCRDIFQGNLVANAKELNCKCPKRRKTCLSGICLSDRKSIRVTRQTSERRYIDSSVSLPSQKAPDGSVPMSCPPREFGGCGDGLLDLRCILPLCWFKELEVSAEEIVGSYELPEAFDTFSCCSLCPSTDYEAKGVKQLQEASRRENSNDNFLFYPTNLNIHGDNLDHFQKHWGKGHPVIVRNVLRTTALSWDPIFLFCSYLKNSLAKAENEELSKDTGCLDWFEVEIGIKQLFFGSLRGLTQSSMCDEKLKLKGWLSSHIFQEQFPDHYTELVRSLPLPEYMDPGSGVLNIAARLPQEITKPDLGPCVSISYCSGEELVQADSVTKLRYSLCDMVNVLAHATDAPVSMKQLNKIRKLMKKKKFQDQKELAKANLDQKMANGVKEKSLSHGENVEIGLNGTISREMHSHNRVPKVSRSPSAVHEAHDKEDSSDSDSDSNCNSNSETVLPCNTIHSSEALEDQEIFGKRTELAKSCGAEWDVFRRQDVPKLMEYLKKHTNEFSHTCGVRKHVVHPILDQNFFLDACHKRRLKEEYEIEPWTFKQHVGEAVIIPAGCPYQMRSIKSCVNVVLDFISPENVTECIRLINELRLLPDNHKAKAKKFEVEKMALYRIRAAIKEIHELTCAESSGELSE</sequence>
<protein>
    <recommendedName>
        <fullName evidence="11">Lysine-specific demethylase JMJ25</fullName>
    </recommendedName>
</protein>
<dbReference type="InterPro" id="IPR045109">
    <property type="entry name" value="LSDs-like"/>
</dbReference>
<dbReference type="Gene3D" id="2.60.120.650">
    <property type="entry name" value="Cupin"/>
    <property type="match status" value="1"/>
</dbReference>